<dbReference type="SUPFAM" id="SSF82171">
    <property type="entry name" value="DPP6 N-terminal domain-like"/>
    <property type="match status" value="1"/>
</dbReference>
<dbReference type="SMART" id="SM00220">
    <property type="entry name" value="S_TKc"/>
    <property type="match status" value="1"/>
</dbReference>
<dbReference type="InterPro" id="IPR011042">
    <property type="entry name" value="6-blade_b-propeller_TolB-like"/>
</dbReference>
<dbReference type="InterPro" id="IPR000719">
    <property type="entry name" value="Prot_kinase_dom"/>
</dbReference>
<evidence type="ECO:0000259" key="3">
    <source>
        <dbReference type="PROSITE" id="PS50011"/>
    </source>
</evidence>
<dbReference type="PANTHER" id="PTHR36842">
    <property type="entry name" value="PROTEIN TOLB HOMOLOG"/>
    <property type="match status" value="1"/>
</dbReference>
<dbReference type="Proteomes" id="UP000238701">
    <property type="component" value="Unassembled WGS sequence"/>
</dbReference>
<protein>
    <submittedName>
        <fullName evidence="4">Putative Serine/threonine protein kinase</fullName>
    </submittedName>
</protein>
<evidence type="ECO:0000313" key="5">
    <source>
        <dbReference type="Proteomes" id="UP000238701"/>
    </source>
</evidence>
<keyword evidence="2" id="KW-1133">Transmembrane helix</keyword>
<accession>A0A2U3KF34</accession>
<dbReference type="Gene3D" id="2.120.10.30">
    <property type="entry name" value="TolB, C-terminal domain"/>
    <property type="match status" value="2"/>
</dbReference>
<dbReference type="CDD" id="cd14014">
    <property type="entry name" value="STKc_PknB_like"/>
    <property type="match status" value="1"/>
</dbReference>
<dbReference type="GO" id="GO:0004674">
    <property type="term" value="F:protein serine/threonine kinase activity"/>
    <property type="evidence" value="ECO:0007669"/>
    <property type="project" value="UniProtKB-KW"/>
</dbReference>
<feature type="transmembrane region" description="Helical" evidence="2">
    <location>
        <begin position="170"/>
        <end position="192"/>
    </location>
</feature>
<name>A0A2U3KF34_9BACT</name>
<dbReference type="Pfam" id="PF07676">
    <property type="entry name" value="PD40"/>
    <property type="match status" value="4"/>
</dbReference>
<dbReference type="AlphaFoldDB" id="A0A2U3KF34"/>
<keyword evidence="2" id="KW-0812">Transmembrane</keyword>
<evidence type="ECO:0000256" key="2">
    <source>
        <dbReference type="SAM" id="Phobius"/>
    </source>
</evidence>
<dbReference type="EMBL" id="OMOD01000104">
    <property type="protein sequence ID" value="SPF38285.1"/>
    <property type="molecule type" value="Genomic_DNA"/>
</dbReference>
<evidence type="ECO:0000256" key="1">
    <source>
        <dbReference type="ARBA" id="ARBA00009820"/>
    </source>
</evidence>
<keyword evidence="2" id="KW-0472">Membrane</keyword>
<evidence type="ECO:0000313" key="4">
    <source>
        <dbReference type="EMBL" id="SPF38285.1"/>
    </source>
</evidence>
<dbReference type="InterPro" id="IPR015943">
    <property type="entry name" value="WD40/YVTN_repeat-like_dom_sf"/>
</dbReference>
<dbReference type="PANTHER" id="PTHR36842:SF1">
    <property type="entry name" value="PROTEIN TOLB"/>
    <property type="match status" value="1"/>
</dbReference>
<dbReference type="InterPro" id="IPR011659">
    <property type="entry name" value="WD40"/>
</dbReference>
<sequence length="758" mass="81856">MLTKSGAKLMDFGLAKPELAIASSAKGQLTPSTPTMNLASLTSAASPLTQKGSIVGTFQYLSPEVLQGSEADARSDIFSFGCVLYEMVAGRRAFEGKSQLGVLTAILEKEPEPITASQPPALDRVIRACLAKDPADRFQSAHDVAMDLRWVSDSAGDASQKETRRFEKSWVLLAAAVFLVCVALAAIAGYHWPKQSESAEALHAEIPPPDKFPFDATGDNAGMPVLSPQGDQMAFVAHSANAQFLWVRSLKNDVAQQLEGTLGAMHPFWSPDGRYVGFFANGKLNKIAASGGPVSVLADAPTSRGGSWGASDWIVFSPTFQSSLLKVSAQGGTPTDATVMDKQKHTTHRWPWFLPDGKHFLFLATSHNGGDAKTSGIYFGSVDNTEARLVVATDSAAEYGSGYLLYRANTALVAQPFDPESGKLSGSAVPLVNNIRYDAGVWRSVFAVSQNGLIVYQASTAASGGTRLVWFDRSGKQLGAIREPENMATDVRLSPDGKRVAFIQLGAASGVWTLDLERKIKTRITFDQQTVGYPSWSPDGKTLMFTADLANRGGTVEIRSKTADGSGTEKTLVAEQNNYHSPEWSPDGKYLTYLWGEGEKMTSLWAMPVAGGAKPFTVVQPPSQQSNLYTYRVSPDSRWVAYASDESGQDEVYVTSFPEGKGKWRVSNSGGSNPAWSGNMKELFFRNLTDEFFACRLTFKGSEIEVATPQRLFHASVPGVGVPYDVSTDGQRLLVDLAEEQESAPLFVAVNWPAELKK</sequence>
<reference evidence="5" key="1">
    <citation type="submission" date="2018-02" db="EMBL/GenBank/DDBJ databases">
        <authorList>
            <person name="Hausmann B."/>
        </authorList>
    </citation>
    <scope>NUCLEOTIDE SEQUENCE [LARGE SCALE GENOMIC DNA]</scope>
    <source>
        <strain evidence="5">Peat soil MAG SbA1</strain>
    </source>
</reference>
<dbReference type="PROSITE" id="PS50011">
    <property type="entry name" value="PROTEIN_KINASE_DOM"/>
    <property type="match status" value="1"/>
</dbReference>
<organism evidence="4 5">
    <name type="scientific">Candidatus Sulfotelmatobacter kueseliae</name>
    <dbReference type="NCBI Taxonomy" id="2042962"/>
    <lineage>
        <taxon>Bacteria</taxon>
        <taxon>Pseudomonadati</taxon>
        <taxon>Acidobacteriota</taxon>
        <taxon>Terriglobia</taxon>
        <taxon>Terriglobales</taxon>
        <taxon>Candidatus Korobacteraceae</taxon>
        <taxon>Candidatus Sulfotelmatobacter</taxon>
    </lineage>
</organism>
<dbReference type="SUPFAM" id="SSF56112">
    <property type="entry name" value="Protein kinase-like (PK-like)"/>
    <property type="match status" value="1"/>
</dbReference>
<dbReference type="Gene3D" id="1.10.510.10">
    <property type="entry name" value="Transferase(Phosphotransferase) domain 1"/>
    <property type="match status" value="1"/>
</dbReference>
<proteinExistence type="inferred from homology"/>
<dbReference type="InterPro" id="IPR011009">
    <property type="entry name" value="Kinase-like_dom_sf"/>
</dbReference>
<keyword evidence="4" id="KW-0808">Transferase</keyword>
<keyword evidence="4" id="KW-0418">Kinase</keyword>
<dbReference type="GO" id="GO:0005524">
    <property type="term" value="F:ATP binding"/>
    <property type="evidence" value="ECO:0007669"/>
    <property type="project" value="InterPro"/>
</dbReference>
<dbReference type="SUPFAM" id="SSF63825">
    <property type="entry name" value="YWTD domain"/>
    <property type="match status" value="1"/>
</dbReference>
<gene>
    <name evidence="4" type="ORF">SBA1_1920001</name>
</gene>
<comment type="similarity">
    <text evidence="1">Belongs to the TolB family.</text>
</comment>
<feature type="domain" description="Protein kinase" evidence="3">
    <location>
        <begin position="1"/>
        <end position="151"/>
    </location>
</feature>
<dbReference type="Pfam" id="PF00069">
    <property type="entry name" value="Pkinase"/>
    <property type="match status" value="1"/>
</dbReference>
<keyword evidence="4" id="KW-0723">Serine/threonine-protein kinase</keyword>
<dbReference type="Gene3D" id="2.130.10.10">
    <property type="entry name" value="YVTN repeat-like/Quinoprotein amine dehydrogenase"/>
    <property type="match status" value="1"/>
</dbReference>